<accession>A0A3Q0GX87</accession>
<evidence type="ECO:0000256" key="1">
    <source>
        <dbReference type="ARBA" id="ARBA00007753"/>
    </source>
</evidence>
<evidence type="ECO:0000313" key="2">
    <source>
        <dbReference type="Proteomes" id="UP000189705"/>
    </source>
</evidence>
<organism evidence="2 3">
    <name type="scientific">Alligator sinensis</name>
    <name type="common">Chinese alligator</name>
    <dbReference type="NCBI Taxonomy" id="38654"/>
    <lineage>
        <taxon>Eukaryota</taxon>
        <taxon>Metazoa</taxon>
        <taxon>Chordata</taxon>
        <taxon>Craniata</taxon>
        <taxon>Vertebrata</taxon>
        <taxon>Euteleostomi</taxon>
        <taxon>Archelosauria</taxon>
        <taxon>Archosauria</taxon>
        <taxon>Crocodylia</taxon>
        <taxon>Alligatoridae</taxon>
        <taxon>Alligatorinae</taxon>
        <taxon>Alligator</taxon>
    </lineage>
</organism>
<dbReference type="GeneID" id="102388197"/>
<dbReference type="FunCoup" id="A0A3Q0GX87">
    <property type="interactions" value="28"/>
</dbReference>
<gene>
    <name evidence="3" type="primary">FAM228B</name>
</gene>
<dbReference type="PANTHER" id="PTHR28584">
    <property type="entry name" value="FAMILY WITH SEQUENCE SIMILARITY 228 MEMBER A"/>
    <property type="match status" value="1"/>
</dbReference>
<comment type="similarity">
    <text evidence="1">Belongs to the FAM228 family.</text>
</comment>
<dbReference type="InterPro" id="IPR040046">
    <property type="entry name" value="FAM228"/>
</dbReference>
<evidence type="ECO:0000313" key="3">
    <source>
        <dbReference type="RefSeq" id="XP_025064384.1"/>
    </source>
</evidence>
<name>A0A3Q0GX87_ALLSI</name>
<dbReference type="InParanoid" id="A0A3Q0GX87"/>
<dbReference type="PANTHER" id="PTHR28584:SF1">
    <property type="entry name" value="PROTEIN FAM228B"/>
    <property type="match status" value="1"/>
</dbReference>
<sequence length="419" mass="48688">MEEAGDPWPSESRESLLARRRSSDDFWLLRSHSSEADNEQDVQVPEHEIPSSVYEKDQKLSTCSRKKSSHVWQDPWTPLQKAYSPLDSGKKKATRDWLTQKHVSLVQAVSSESKGITDSAKTILDEEDYFVKEVDRYLNHNDFLNLRKKEIQYKKWLERVSEPLLHKIEDKVDSQSSEEIEERKRNQLALYLNYCNKKGNVVFEDYDASEYDPFFLKTHTNYWKVSTPPFKDPLLKEVQGKSLEKGIIQQCETGRIYSAKEMNELHKAKLPPLPLGRQRWDAVEWLKIAPGYIDSEVHQRKRRRMTRNQNKGTLDFKAWSNTACLPILRKEGMHIHQVRFGTYMLDLLPKQVTMGQSVGQTTIKWASKGCLSQVLTAQQYGEKVQDAMAGQSITQWDRDKTVGVCLEMLLSRQGKVLRH</sequence>
<keyword evidence="2" id="KW-1185">Reference proteome</keyword>
<dbReference type="STRING" id="38654.A0A3Q0GX87"/>
<dbReference type="Proteomes" id="UP000189705">
    <property type="component" value="Unplaced"/>
</dbReference>
<dbReference type="AlphaFoldDB" id="A0A3Q0GX87"/>
<dbReference type="RefSeq" id="XP_025064384.1">
    <property type="nucleotide sequence ID" value="XM_025208599.1"/>
</dbReference>
<proteinExistence type="inferred from homology"/>
<dbReference type="CTD" id="375190"/>
<reference evidence="3" key="1">
    <citation type="submission" date="2025-08" db="UniProtKB">
        <authorList>
            <consortium name="RefSeq"/>
        </authorList>
    </citation>
    <scope>IDENTIFICATION</scope>
</reference>
<protein>
    <submittedName>
        <fullName evidence="3">Protein FAM228B isoform X1</fullName>
    </submittedName>
</protein>